<evidence type="ECO:0000313" key="3">
    <source>
        <dbReference type="Proteomes" id="UP000311713"/>
    </source>
</evidence>
<feature type="domain" description="Condensation" evidence="1">
    <location>
        <begin position="66"/>
        <end position="365"/>
    </location>
</feature>
<reference evidence="2 3" key="1">
    <citation type="submission" date="2019-06" db="EMBL/GenBank/DDBJ databases">
        <title>Draft genome of Streptomyces sedi sp. JCM16909.</title>
        <authorList>
            <person name="Klykleung N."/>
            <person name="Tanasupawat S."/>
            <person name="Kudo T."/>
            <person name="Yuki M."/>
            <person name="Ohkuma M."/>
        </authorList>
    </citation>
    <scope>NUCLEOTIDE SEQUENCE [LARGE SCALE GENOMIC DNA]</scope>
    <source>
        <strain evidence="2 3">JCM 16909</strain>
    </source>
</reference>
<name>A0A5C4VDF8_9ACTN</name>
<dbReference type="SUPFAM" id="SSF52777">
    <property type="entry name" value="CoA-dependent acyltransferases"/>
    <property type="match status" value="2"/>
</dbReference>
<dbReference type="Gene3D" id="3.30.559.30">
    <property type="entry name" value="Nonribosomal peptide synthetase, condensation domain"/>
    <property type="match status" value="1"/>
</dbReference>
<dbReference type="OrthoDB" id="9789603at2"/>
<dbReference type="Pfam" id="PF00668">
    <property type="entry name" value="Condensation"/>
    <property type="match status" value="1"/>
</dbReference>
<dbReference type="Gene3D" id="3.30.559.10">
    <property type="entry name" value="Chloramphenicol acetyltransferase-like domain"/>
    <property type="match status" value="1"/>
</dbReference>
<protein>
    <submittedName>
        <fullName evidence="2">Acyltransferase papA2</fullName>
    </submittedName>
</protein>
<keyword evidence="3" id="KW-1185">Reference proteome</keyword>
<keyword evidence="2" id="KW-0808">Transferase</keyword>
<evidence type="ECO:0000313" key="2">
    <source>
        <dbReference type="EMBL" id="TNM33436.1"/>
    </source>
</evidence>
<dbReference type="GO" id="GO:0016746">
    <property type="term" value="F:acyltransferase activity"/>
    <property type="evidence" value="ECO:0007669"/>
    <property type="project" value="UniProtKB-KW"/>
</dbReference>
<dbReference type="EMBL" id="VDGT01000002">
    <property type="protein sequence ID" value="TNM33436.1"/>
    <property type="molecule type" value="Genomic_DNA"/>
</dbReference>
<comment type="caution">
    <text evidence="2">The sequence shown here is derived from an EMBL/GenBank/DDBJ whole genome shotgun (WGS) entry which is preliminary data.</text>
</comment>
<sequence length="469" mass="51978">MRMTDIERCEIRPGYLVEWALSPATVAAAGAAPDDPRPPAHVQEFHLRTAREARGSGLHAPGWLGVAFDLPGPVDLAALQRALHRWTSRHETLRSGFRWVGEELRRFTLPASAVELSRADIGRFREPTTLTRRLRDRFDGAADALSWPNFLYTAVVRPEGASLYLAFDHSNVDAHSLYRLPAELHQLYAAESDVAAEPLPSVASYVDFCATERAHADAVDSDHPLIGRWREFITRSGGVMPTFPVDLGLPPEGGPLPEQRFHSETLVDDRAATAFERYCRPHGGALVGVLAATALIVREMGGVETYRTVVPFHTRAKSRWSESVGWYVGGVPIEIPVGRASGFDETLTMVRSALRANRPLAGVPITRALALLGSDFRFDSPDLCSFVSYVDGRGAPLSERWDELRTYGLVRVSYGDRVCVWLTRLHEGIQFAARYPETGPAVRNLRLYRERLRESVLGVAHEELGALAR</sequence>
<dbReference type="Proteomes" id="UP000311713">
    <property type="component" value="Unassembled WGS sequence"/>
</dbReference>
<keyword evidence="2" id="KW-0012">Acyltransferase</keyword>
<dbReference type="InterPro" id="IPR001242">
    <property type="entry name" value="Condensation_dom"/>
</dbReference>
<dbReference type="AlphaFoldDB" id="A0A5C4VDF8"/>
<accession>A0A5C4VDF8</accession>
<evidence type="ECO:0000259" key="1">
    <source>
        <dbReference type="Pfam" id="PF00668"/>
    </source>
</evidence>
<dbReference type="GO" id="GO:0008610">
    <property type="term" value="P:lipid biosynthetic process"/>
    <property type="evidence" value="ECO:0007669"/>
    <property type="project" value="UniProtKB-ARBA"/>
</dbReference>
<dbReference type="RefSeq" id="WP_139640534.1">
    <property type="nucleotide sequence ID" value="NZ_BAAAZS010000149.1"/>
</dbReference>
<organism evidence="2 3">
    <name type="scientific">Streptomyces sedi</name>
    <dbReference type="NCBI Taxonomy" id="555059"/>
    <lineage>
        <taxon>Bacteria</taxon>
        <taxon>Bacillati</taxon>
        <taxon>Actinomycetota</taxon>
        <taxon>Actinomycetes</taxon>
        <taxon>Kitasatosporales</taxon>
        <taxon>Streptomycetaceae</taxon>
        <taxon>Streptomyces</taxon>
    </lineage>
</organism>
<dbReference type="InterPro" id="IPR023213">
    <property type="entry name" value="CAT-like_dom_sf"/>
</dbReference>
<proteinExistence type="predicted"/>
<gene>
    <name evidence="2" type="ORF">FH715_03490</name>
</gene>